<proteinExistence type="predicted"/>
<evidence type="ECO:0000256" key="1">
    <source>
        <dbReference type="ARBA" id="ARBA00023002"/>
    </source>
</evidence>
<evidence type="ECO:0000256" key="2">
    <source>
        <dbReference type="SAM" id="MobiDB-lite"/>
    </source>
</evidence>
<organism evidence="5 6">
    <name type="scientific">Frankia nepalensis</name>
    <dbReference type="NCBI Taxonomy" id="1836974"/>
    <lineage>
        <taxon>Bacteria</taxon>
        <taxon>Bacillati</taxon>
        <taxon>Actinomycetota</taxon>
        <taxon>Actinomycetes</taxon>
        <taxon>Frankiales</taxon>
        <taxon>Frankiaceae</taxon>
        <taxon>Frankia</taxon>
    </lineage>
</organism>
<evidence type="ECO:0000313" key="5">
    <source>
        <dbReference type="EMBL" id="MBL7626600.1"/>
    </source>
</evidence>
<feature type="domain" description="Pyruvate/ketoisovalerate oxidoreductase catalytic" evidence="3">
    <location>
        <begin position="810"/>
        <end position="998"/>
    </location>
</feature>
<dbReference type="PANTHER" id="PTHR48084">
    <property type="entry name" value="2-OXOGLUTARATE OXIDOREDUCTASE SUBUNIT KORB-RELATED"/>
    <property type="match status" value="1"/>
</dbReference>
<feature type="compositionally biased region" description="Low complexity" evidence="2">
    <location>
        <begin position="114"/>
        <end position="137"/>
    </location>
</feature>
<dbReference type="SUPFAM" id="SSF53323">
    <property type="entry name" value="Pyruvate-ferredoxin oxidoreductase, PFOR, domain III"/>
    <property type="match status" value="1"/>
</dbReference>
<dbReference type="InterPro" id="IPR019752">
    <property type="entry name" value="Pyrv/ketoisovalerate_OxRed_cat"/>
</dbReference>
<feature type="compositionally biased region" description="Low complexity" evidence="2">
    <location>
        <begin position="10"/>
        <end position="25"/>
    </location>
</feature>
<accession>A0A937R9Y6</accession>
<dbReference type="Proteomes" id="UP000604475">
    <property type="component" value="Unassembled WGS sequence"/>
</dbReference>
<evidence type="ECO:0000313" key="6">
    <source>
        <dbReference type="Proteomes" id="UP000604475"/>
    </source>
</evidence>
<keyword evidence="1" id="KW-0560">Oxidoreductase</keyword>
<evidence type="ECO:0000259" key="4">
    <source>
        <dbReference type="Pfam" id="PF20169"/>
    </source>
</evidence>
<dbReference type="InterPro" id="IPR009014">
    <property type="entry name" value="Transketo_C/PFOR_II"/>
</dbReference>
<sequence>MSGATDKHAAGAGAAEPGPTASAPAAEPALLSGVEALARLLVVRAELDARDGLTTATMVSGYPGSPLGTFDLTIDRSAALLTEHRVRHRPGLNEELAAAIVWGSQMGAGRSLVAPRDGAASPGAASPGGPSPADVGAVADGGALDGVVGAWYGKTPGLDRCGDVLKHAGAMGTGPNGGVVMFCGDDPSAKSSTLACDSQYAFEDACVPVLVPGDQQDILDLGIHAFRMSRYSGAWAGLKIVTSVADGIGTVDAGVGRHTPSDPDDFAIDGQKWRHIPSTAVGPHNSPDQEEQVLDLRLRAAEAYARHNRLDRVVGAAPGARLGVICAGKTYFDVVQAFADLGLGVEAIADAGVRVLRLAVTYPLGRETVTEFARSVDEILVIEEKRPFVETQLRAILHEAGLATPVTGKRDRAGRPLVAVSGELDAAKVAAVLTRTLPDLAAAKAAVTSANRGSSGSPARRPLPLVTVGAPTGLASPKPVITLPLVDLPARPPGFCSGCPHNRSTVFPDGALVGGGVGCHGIMYFEARHLGMKSLPPTPMGAEGVPWLGLAPFVDEPHLIQNLGDGTLSHSGILAIRASVAGGVNVTFKILYNAAVAMTGGQDVVGLMDVPAMTRALEAEGVARIVVCAEDPKHYGRRARFAPGVRVLDRERLADVQEELRTVPGVTVVIYDQRCAAEARRLRKRGLLPEPPRRVVINEAVCEGCADCSVKSNCLSVLPHHTEFGEKRRVDDLSCNRDYTCLEGDCPSFVTITPREPGPLARLGAGRRAARRAAKRTAAHVRPHLPTGSLPDPATGPITDRFGVYFTGVGGTGVVTANRVIASAAQAAGLAVSGLDQTGLSQKAGAVVSHLLLSPKGPGGGEGAPTVGAEGADLYLSGDILQAAAAKHLATVHPGRTLAVVDVAVTPTAAMLQRDVAAPDEAVMRAAVAERVGDDRALFLDSKRIAEQVFANQLLANIVLLGAAFQAGGLPLPLAELEKAMGRTGKVAADNRAAFAWGRWAAHDLAAVEAALATTAAPAAEASTPSIFDPSAGAVETAGPLVAAAGLPVDLPGELRELLTRRVAQAVDYQSAARARKFLGLVASAAARDDAANGWALTRAVAESWFKLLTYKDEYEVARLHLLADHDATAAELGIEGPYKVTYHLHPPTLRRMGLKHKLPASRPYAIAFHGLRAARRLRGTPLDLWGLDPDRRHERALIKEYEGLVTAALADGRDYAGLVVLAESAQEIKGYGPIKEAAIERWRARVAQLAPGTAGRST</sequence>
<dbReference type="InterPro" id="IPR029061">
    <property type="entry name" value="THDP-binding"/>
</dbReference>
<dbReference type="CDD" id="cd07034">
    <property type="entry name" value="TPP_PYR_PFOR_IOR-alpha_like"/>
    <property type="match status" value="1"/>
</dbReference>
<dbReference type="AlphaFoldDB" id="A0A937R9Y6"/>
<dbReference type="GO" id="GO:0000287">
    <property type="term" value="F:magnesium ion binding"/>
    <property type="evidence" value="ECO:0007669"/>
    <property type="project" value="UniProtKB-ARBA"/>
</dbReference>
<dbReference type="InterPro" id="IPR046667">
    <property type="entry name" value="DUF6537"/>
</dbReference>
<protein>
    <submittedName>
        <fullName evidence="5">Indolepyruvate ferredoxin oxidoreductase family protein</fullName>
    </submittedName>
</protein>
<name>A0A937R9Y6_9ACTN</name>
<reference evidence="5" key="1">
    <citation type="submission" date="2020-12" db="EMBL/GenBank/DDBJ databases">
        <title>Genomic characterization of non-nitrogen-fixing Frankia strains.</title>
        <authorList>
            <person name="Carlos-Shanley C."/>
            <person name="Guerra T."/>
            <person name="Hahn D."/>
        </authorList>
    </citation>
    <scope>NUCLEOTIDE SEQUENCE</scope>
    <source>
        <strain evidence="5">CN6</strain>
    </source>
</reference>
<dbReference type="Gene3D" id="3.40.50.970">
    <property type="match status" value="2"/>
</dbReference>
<feature type="region of interest" description="Disordered" evidence="2">
    <location>
        <begin position="1"/>
        <end position="25"/>
    </location>
</feature>
<dbReference type="Pfam" id="PF01558">
    <property type="entry name" value="POR"/>
    <property type="match status" value="1"/>
</dbReference>
<dbReference type="Gene3D" id="3.40.920.10">
    <property type="entry name" value="Pyruvate-ferredoxin oxidoreductase, PFOR, domain III"/>
    <property type="match status" value="1"/>
</dbReference>
<gene>
    <name evidence="5" type="ORF">I7412_05325</name>
</gene>
<evidence type="ECO:0000259" key="3">
    <source>
        <dbReference type="Pfam" id="PF01558"/>
    </source>
</evidence>
<dbReference type="SUPFAM" id="SSF52922">
    <property type="entry name" value="TK C-terminal domain-like"/>
    <property type="match status" value="1"/>
</dbReference>
<keyword evidence="6" id="KW-1185">Reference proteome</keyword>
<dbReference type="InterPro" id="IPR002869">
    <property type="entry name" value="Pyrv_flavodox_OxRed_cen"/>
</dbReference>
<feature type="region of interest" description="Disordered" evidence="2">
    <location>
        <begin position="113"/>
        <end position="137"/>
    </location>
</feature>
<dbReference type="Pfam" id="PF20169">
    <property type="entry name" value="DUF6537"/>
    <property type="match status" value="1"/>
</dbReference>
<feature type="domain" description="DUF6537" evidence="4">
    <location>
        <begin position="1055"/>
        <end position="1248"/>
    </location>
</feature>
<dbReference type="PANTHER" id="PTHR48084:SF3">
    <property type="entry name" value="SUBUNIT OF PYRUVATE:FLAVODOXIN OXIDOREDUCTASE"/>
    <property type="match status" value="1"/>
</dbReference>
<dbReference type="InterPro" id="IPR002880">
    <property type="entry name" value="Pyrv_Fd/Flavodoxin_OxRdtase_N"/>
</dbReference>
<dbReference type="InterPro" id="IPR051457">
    <property type="entry name" value="2-oxoacid:Fd_oxidoreductase"/>
</dbReference>
<dbReference type="GO" id="GO:0016903">
    <property type="term" value="F:oxidoreductase activity, acting on the aldehyde or oxo group of donors"/>
    <property type="evidence" value="ECO:0007669"/>
    <property type="project" value="InterPro"/>
</dbReference>
<dbReference type="NCBIfam" id="NF009589">
    <property type="entry name" value="PRK13030.1"/>
    <property type="match status" value="1"/>
</dbReference>
<dbReference type="RefSeq" id="WP_203003214.1">
    <property type="nucleotide sequence ID" value="NZ_JADWYV010000071.1"/>
</dbReference>
<dbReference type="EMBL" id="JAEACQ010000144">
    <property type="protein sequence ID" value="MBL7626600.1"/>
    <property type="molecule type" value="Genomic_DNA"/>
</dbReference>
<comment type="caution">
    <text evidence="5">The sequence shown here is derived from an EMBL/GenBank/DDBJ whole genome shotgun (WGS) entry which is preliminary data.</text>
</comment>
<dbReference type="SUPFAM" id="SSF52518">
    <property type="entry name" value="Thiamin diphosphate-binding fold (THDP-binding)"/>
    <property type="match status" value="2"/>
</dbReference>